<dbReference type="Proteomes" id="UP000000644">
    <property type="component" value="Chromosome"/>
</dbReference>
<organism evidence="2 3">
    <name type="scientific">Polaromonas naphthalenivorans (strain CJ2)</name>
    <dbReference type="NCBI Taxonomy" id="365044"/>
    <lineage>
        <taxon>Bacteria</taxon>
        <taxon>Pseudomonadati</taxon>
        <taxon>Pseudomonadota</taxon>
        <taxon>Betaproteobacteria</taxon>
        <taxon>Burkholderiales</taxon>
        <taxon>Comamonadaceae</taxon>
        <taxon>Polaromonas</taxon>
    </lineage>
</organism>
<gene>
    <name evidence="2" type="ordered locus">Pnap_0720</name>
</gene>
<dbReference type="PIRSF" id="PIRSF017082">
    <property type="entry name" value="YflP"/>
    <property type="match status" value="1"/>
</dbReference>
<protein>
    <submittedName>
        <fullName evidence="2">Uncharacterized protein UPF0065</fullName>
    </submittedName>
</protein>
<dbReference type="Gene3D" id="3.40.190.150">
    <property type="entry name" value="Bordetella uptake gene, domain 1"/>
    <property type="match status" value="1"/>
</dbReference>
<proteinExistence type="inferred from homology"/>
<dbReference type="EMBL" id="CP000529">
    <property type="protein sequence ID" value="ABM36039.1"/>
    <property type="molecule type" value="Genomic_DNA"/>
</dbReference>
<name>A1VK61_POLNA</name>
<dbReference type="PANTHER" id="PTHR42928">
    <property type="entry name" value="TRICARBOXYLATE-BINDING PROTEIN"/>
    <property type="match status" value="1"/>
</dbReference>
<evidence type="ECO:0000313" key="3">
    <source>
        <dbReference type="Proteomes" id="UP000000644"/>
    </source>
</evidence>
<evidence type="ECO:0000256" key="1">
    <source>
        <dbReference type="ARBA" id="ARBA00006987"/>
    </source>
</evidence>
<dbReference type="AlphaFoldDB" id="A1VK61"/>
<dbReference type="SUPFAM" id="SSF53850">
    <property type="entry name" value="Periplasmic binding protein-like II"/>
    <property type="match status" value="1"/>
</dbReference>
<dbReference type="CDD" id="cd07012">
    <property type="entry name" value="PBP2_Bug_TTT"/>
    <property type="match status" value="1"/>
</dbReference>
<dbReference type="InterPro" id="IPR005064">
    <property type="entry name" value="BUG"/>
</dbReference>
<dbReference type="PANTHER" id="PTHR42928:SF5">
    <property type="entry name" value="BLR1237 PROTEIN"/>
    <property type="match status" value="1"/>
</dbReference>
<dbReference type="eggNOG" id="COG3181">
    <property type="taxonomic scope" value="Bacteria"/>
</dbReference>
<dbReference type="HOGENOM" id="CLU_045683_1_2_4"/>
<dbReference type="Gene3D" id="3.40.190.10">
    <property type="entry name" value="Periplasmic binding protein-like II"/>
    <property type="match status" value="1"/>
</dbReference>
<dbReference type="RefSeq" id="WP_011800134.1">
    <property type="nucleotide sequence ID" value="NC_008781.1"/>
</dbReference>
<dbReference type="InterPro" id="IPR042100">
    <property type="entry name" value="Bug_dom1"/>
</dbReference>
<evidence type="ECO:0000313" key="2">
    <source>
        <dbReference type="EMBL" id="ABM36039.1"/>
    </source>
</evidence>
<dbReference type="STRING" id="365044.Pnap_0720"/>
<keyword evidence="3" id="KW-1185">Reference proteome</keyword>
<reference evidence="3" key="1">
    <citation type="journal article" date="2009" name="Environ. Microbiol.">
        <title>The genome of Polaromonas naphthalenivorans strain CJ2, isolated from coal tar-contaminated sediment, reveals physiological and metabolic versatility and evolution through extensive horizontal gene transfer.</title>
        <authorList>
            <person name="Yagi J.M."/>
            <person name="Sims D."/>
            <person name="Brettin T."/>
            <person name="Bruce D."/>
            <person name="Madsen E.L."/>
        </authorList>
    </citation>
    <scope>NUCLEOTIDE SEQUENCE [LARGE SCALE GENOMIC DNA]</scope>
    <source>
        <strain evidence="3">CJ2</strain>
    </source>
</reference>
<sequence>MPNKKEQNLLILAVWNFLAAAISFCLRSHTMSPLLPAPVALSSEGHASRRQILRSSLACGLSCGLGLGSNALAQNAKPAWPVRPIQMIVPWPAGGATDLTLRVLNEEAEPLLGQRIVVVNRPGAAGTLVAPLLKAADPDGYTIGQIPITVYRYALMNRVPWDPVHDLTPILQVSSTTFGLLVPADSPWKSLADLINWARENPGQLLMGSTGIGTTAHLAMEEILLENNISYGHIPYKGTTEQMLAIASGQLMAGVNSTGFAPWVDQHKIRLLAIFSAERSARWPQVPTLRELGYERSVYTSPWGLGAPRGTPSAIVQLLHNAFHKAIFSPNHKAALARYDQDINYLDTAAYQLAISETVKHEKALLARMKLLAVPLS</sequence>
<dbReference type="Pfam" id="PF03401">
    <property type="entry name" value="TctC"/>
    <property type="match status" value="1"/>
</dbReference>
<comment type="similarity">
    <text evidence="1">Belongs to the UPF0065 (bug) family.</text>
</comment>
<accession>A1VK61</accession>
<dbReference type="KEGG" id="pna:Pnap_0720"/>